<dbReference type="GO" id="GO:0006355">
    <property type="term" value="P:regulation of DNA-templated transcription"/>
    <property type="evidence" value="ECO:0007669"/>
    <property type="project" value="InterPro"/>
</dbReference>
<feature type="compositionally biased region" description="Polar residues" evidence="2">
    <location>
        <begin position="450"/>
        <end position="471"/>
    </location>
</feature>
<dbReference type="KEGG" id="mlr:MELLADRAFT_107591"/>
<feature type="compositionally biased region" description="Polar residues" evidence="2">
    <location>
        <begin position="83"/>
        <end position="97"/>
    </location>
</feature>
<feature type="domain" description="C2H2-type" evidence="3">
    <location>
        <begin position="519"/>
        <end position="550"/>
    </location>
</feature>
<feature type="region of interest" description="Disordered" evidence="2">
    <location>
        <begin position="426"/>
        <end position="471"/>
    </location>
</feature>
<protein>
    <recommendedName>
        <fullName evidence="3">C2H2-type domain-containing protein</fullName>
    </recommendedName>
</protein>
<feature type="compositionally biased region" description="Basic and acidic residues" evidence="2">
    <location>
        <begin position="169"/>
        <end position="182"/>
    </location>
</feature>
<feature type="compositionally biased region" description="Polar residues" evidence="2">
    <location>
        <begin position="741"/>
        <end position="770"/>
    </location>
</feature>
<sequence>MSHQSKLDMQQHEAFFSFTVPANDSSAPEPRTDDHNITPVAPKNESNEGQCELGIVTQTDRPALPRTPSGSISPATLGDRPGTANQYPFTFPSTSNSDVKERTSIGGTEDVSPVSGTSTGFPTDEENVRRNSRQGLTILTGAAPAKLSQRACLLAAGPSPLGMANPESPAERSGDYPSHDIGTHNTRPMTAPGAGWAAGNYNHGYDYSSASAGLFGDGGYHNSSGRTSSTNTDGSNNTTSTHTSPAVAEPKNSEKPTKPSLQALITVNSVASRKSSMNQSIAPDQGQSSLLSLTSQLTPPGRQCEPTPPGQLMYSSASPTLHSISLPPDQNASGSPYLHSSSSQQPYHIARPNTHAGTSASFGERPDSSYGPPTPLHSANSPTSPFALTGYSANSRPGTANAAVNVPMYGASYANSRPGCYGIPRLNIPSSNPSQPPSNSSSPVYGNVRMISNGSDHSHGNIQQSSLIPTNNQTNPYGVMSSHPMGSVDAPNRMYNFNMLPVAPRKRARRRYDEIERLYSCSYPGCTKAYGTLNHLNAHITMQKHGPKRLPQEFKEIRKEWRARKKAEAEARSAPYKNAQQAQKNHHSHHHHSQFQAHRPLTSSSSTSNLAGQVGNPNAHTMSLMANSSHPGISYGNMTSNRPHTMMSSGPSSSGNLMNMGQLQMGRVLSTGSIDNSSLSTNMMTMPHGFSPDLLGPPLSSAPSYYASSPYAPSSLGSSQHLSGPASAPRHASMNYGTHLRVNSSMGTERNNLPQPDNMRSVSDNSNMPNRSPHDSKSIMKDDKKTVTGQYLVTAAR</sequence>
<feature type="compositionally biased region" description="Low complexity" evidence="2">
    <location>
        <begin position="223"/>
        <end position="244"/>
    </location>
</feature>
<evidence type="ECO:0000313" key="5">
    <source>
        <dbReference type="Proteomes" id="UP000001072"/>
    </source>
</evidence>
<feature type="region of interest" description="Disordered" evidence="2">
    <location>
        <begin position="561"/>
        <end position="656"/>
    </location>
</feature>
<feature type="compositionally biased region" description="Low complexity" evidence="2">
    <location>
        <begin position="429"/>
        <end position="443"/>
    </location>
</feature>
<keyword evidence="1" id="KW-0863">Zinc-finger</keyword>
<proteinExistence type="predicted"/>
<evidence type="ECO:0000259" key="3">
    <source>
        <dbReference type="PROSITE" id="PS50157"/>
    </source>
</evidence>
<dbReference type="InterPro" id="IPR013087">
    <property type="entry name" value="Znf_C2H2_type"/>
</dbReference>
<feature type="region of interest" description="Disordered" evidence="2">
    <location>
        <begin position="223"/>
        <end position="261"/>
    </location>
</feature>
<feature type="region of interest" description="Disordered" evidence="2">
    <location>
        <begin position="292"/>
        <end position="390"/>
    </location>
</feature>
<gene>
    <name evidence="4" type="ORF">MELLADRAFT_107591</name>
</gene>
<dbReference type="GO" id="GO:0008270">
    <property type="term" value="F:zinc ion binding"/>
    <property type="evidence" value="ECO:0007669"/>
    <property type="project" value="UniProtKB-KW"/>
</dbReference>
<organism evidence="5">
    <name type="scientific">Melampsora larici-populina (strain 98AG31 / pathotype 3-4-7)</name>
    <name type="common">Poplar leaf rust fungus</name>
    <dbReference type="NCBI Taxonomy" id="747676"/>
    <lineage>
        <taxon>Eukaryota</taxon>
        <taxon>Fungi</taxon>
        <taxon>Dikarya</taxon>
        <taxon>Basidiomycota</taxon>
        <taxon>Pucciniomycotina</taxon>
        <taxon>Pucciniomycetes</taxon>
        <taxon>Pucciniales</taxon>
        <taxon>Melampsoraceae</taxon>
        <taxon>Melampsora</taxon>
    </lineage>
</organism>
<feature type="compositionally biased region" description="Basic and acidic residues" evidence="2">
    <location>
        <begin position="772"/>
        <end position="786"/>
    </location>
</feature>
<dbReference type="PROSITE" id="PS00028">
    <property type="entry name" value="ZINC_FINGER_C2H2_1"/>
    <property type="match status" value="1"/>
</dbReference>
<dbReference type="InParanoid" id="F4RQ51"/>
<feature type="compositionally biased region" description="Basic and acidic residues" evidence="2">
    <location>
        <begin position="561"/>
        <end position="571"/>
    </location>
</feature>
<reference evidence="5" key="1">
    <citation type="journal article" date="2011" name="Proc. Natl. Acad. Sci. U.S.A.">
        <title>Obligate biotrophy features unraveled by the genomic analysis of rust fungi.</title>
        <authorList>
            <person name="Duplessis S."/>
            <person name="Cuomo C.A."/>
            <person name="Lin Y.-C."/>
            <person name="Aerts A."/>
            <person name="Tisserant E."/>
            <person name="Veneault-Fourrey C."/>
            <person name="Joly D.L."/>
            <person name="Hacquard S."/>
            <person name="Amselem J."/>
            <person name="Cantarel B.L."/>
            <person name="Chiu R."/>
            <person name="Coutinho P.M."/>
            <person name="Feau N."/>
            <person name="Field M."/>
            <person name="Frey P."/>
            <person name="Gelhaye E."/>
            <person name="Goldberg J."/>
            <person name="Grabherr M.G."/>
            <person name="Kodira C.D."/>
            <person name="Kohler A."/>
            <person name="Kuees U."/>
            <person name="Lindquist E.A."/>
            <person name="Lucas S.M."/>
            <person name="Mago R."/>
            <person name="Mauceli E."/>
            <person name="Morin E."/>
            <person name="Murat C."/>
            <person name="Pangilinan J.L."/>
            <person name="Park R."/>
            <person name="Pearson M."/>
            <person name="Quesneville H."/>
            <person name="Rouhier N."/>
            <person name="Sakthikumar S."/>
            <person name="Salamov A.A."/>
            <person name="Schmutz J."/>
            <person name="Selles B."/>
            <person name="Shapiro H."/>
            <person name="Tanguay P."/>
            <person name="Tuskan G.A."/>
            <person name="Henrissat B."/>
            <person name="Van de Peer Y."/>
            <person name="Rouze P."/>
            <person name="Ellis J.G."/>
            <person name="Dodds P.N."/>
            <person name="Schein J.E."/>
            <person name="Zhong S."/>
            <person name="Hamelin R.C."/>
            <person name="Grigoriev I.V."/>
            <person name="Szabo L.J."/>
            <person name="Martin F."/>
        </authorList>
    </citation>
    <scope>NUCLEOTIDE SEQUENCE [LARGE SCALE GENOMIC DNA]</scope>
    <source>
        <strain evidence="5">98AG31 / pathotype 3-4-7</strain>
    </source>
</reference>
<dbReference type="GeneID" id="18923217"/>
<dbReference type="EMBL" id="GL883113">
    <property type="protein sequence ID" value="EGG05349.1"/>
    <property type="molecule type" value="Genomic_DNA"/>
</dbReference>
<feature type="compositionally biased region" description="Low complexity" evidence="2">
    <location>
        <begin position="710"/>
        <end position="719"/>
    </location>
</feature>
<feature type="compositionally biased region" description="Polar residues" evidence="2">
    <location>
        <begin position="601"/>
        <end position="656"/>
    </location>
</feature>
<keyword evidence="1" id="KW-0479">Metal-binding</keyword>
<dbReference type="HOGENOM" id="CLU_352684_0_0_1"/>
<feature type="compositionally biased region" description="Polar residues" evidence="2">
    <location>
        <begin position="313"/>
        <end position="346"/>
    </location>
</feature>
<dbReference type="Gene3D" id="3.30.160.60">
    <property type="entry name" value="Classic Zinc Finger"/>
    <property type="match status" value="1"/>
</dbReference>
<dbReference type="VEuPathDB" id="FungiDB:MELLADRAFT_107591"/>
<feature type="region of interest" description="Disordered" evidence="2">
    <location>
        <begin position="1"/>
        <end position="132"/>
    </location>
</feature>
<feature type="region of interest" description="Disordered" evidence="2">
    <location>
        <begin position="158"/>
        <end position="189"/>
    </location>
</feature>
<feature type="compositionally biased region" description="Basic and acidic residues" evidence="2">
    <location>
        <begin position="1"/>
        <end position="11"/>
    </location>
</feature>
<feature type="region of interest" description="Disordered" evidence="2">
    <location>
        <begin position="710"/>
        <end position="786"/>
    </location>
</feature>
<dbReference type="OrthoDB" id="1939603at2759"/>
<dbReference type="AlphaFoldDB" id="F4RQ51"/>
<evidence type="ECO:0000313" key="4">
    <source>
        <dbReference type="EMBL" id="EGG05349.1"/>
    </source>
</evidence>
<dbReference type="RefSeq" id="XP_007411271.1">
    <property type="nucleotide sequence ID" value="XM_007411209.1"/>
</dbReference>
<dbReference type="PROSITE" id="PS50157">
    <property type="entry name" value="ZINC_FINGER_C2H2_2"/>
    <property type="match status" value="1"/>
</dbReference>
<dbReference type="PANTHER" id="PTHR36167:SF3">
    <property type="entry name" value="C2H2 FINGER DOMAIN TRANSCRIPTION FACTOR (EUROFUNG)-RELATED"/>
    <property type="match status" value="1"/>
</dbReference>
<feature type="compositionally biased region" description="Polar residues" evidence="2">
    <location>
        <begin position="377"/>
        <end position="390"/>
    </location>
</feature>
<feature type="compositionally biased region" description="Basic residues" evidence="2">
    <location>
        <begin position="584"/>
        <end position="593"/>
    </location>
</feature>
<dbReference type="InterPro" id="IPR039327">
    <property type="entry name" value="CON7-like"/>
</dbReference>
<name>F4RQ51_MELLP</name>
<dbReference type="Proteomes" id="UP000001072">
    <property type="component" value="Unassembled WGS sequence"/>
</dbReference>
<accession>F4RQ51</accession>
<dbReference type="PANTHER" id="PTHR36167">
    <property type="entry name" value="C2H2 FINGER DOMAIN TRANSCRIPTION FACTOR (EUROFUNG)-RELATED"/>
    <property type="match status" value="1"/>
</dbReference>
<dbReference type="eggNOG" id="ENOG502S48N">
    <property type="taxonomic scope" value="Eukaryota"/>
</dbReference>
<keyword evidence="1" id="KW-0862">Zinc</keyword>
<evidence type="ECO:0000256" key="2">
    <source>
        <dbReference type="SAM" id="MobiDB-lite"/>
    </source>
</evidence>
<evidence type="ECO:0000256" key="1">
    <source>
        <dbReference type="PROSITE-ProRule" id="PRU00042"/>
    </source>
</evidence>
<keyword evidence="5" id="KW-1185">Reference proteome</keyword>